<dbReference type="PROSITE" id="PS00108">
    <property type="entry name" value="PROTEIN_KINASE_ST"/>
    <property type="match status" value="1"/>
</dbReference>
<dbReference type="InterPro" id="IPR011009">
    <property type="entry name" value="Kinase-like_dom_sf"/>
</dbReference>
<dbReference type="SUPFAM" id="SSF56112">
    <property type="entry name" value="Protein kinase-like (PK-like)"/>
    <property type="match status" value="1"/>
</dbReference>
<dbReference type="InterPro" id="IPR008984">
    <property type="entry name" value="SMAD_FHA_dom_sf"/>
</dbReference>
<dbReference type="GO" id="GO:0005524">
    <property type="term" value="F:ATP binding"/>
    <property type="evidence" value="ECO:0007669"/>
    <property type="project" value="InterPro"/>
</dbReference>
<protein>
    <submittedName>
        <fullName evidence="3">CAMK family protein kinase</fullName>
    </submittedName>
</protein>
<evidence type="ECO:0000256" key="1">
    <source>
        <dbReference type="SAM" id="MobiDB-lite"/>
    </source>
</evidence>
<dbReference type="Gene3D" id="1.10.510.10">
    <property type="entry name" value="Transferase(Phosphotransferase) domain 1"/>
    <property type="match status" value="1"/>
</dbReference>
<dbReference type="AlphaFoldDB" id="E9EAV1"/>
<dbReference type="SUPFAM" id="SSF49879">
    <property type="entry name" value="SMAD/FHA domain"/>
    <property type="match status" value="1"/>
</dbReference>
<gene>
    <name evidence="3" type="ORF">MAC_06999</name>
</gene>
<keyword evidence="3" id="KW-0418">Kinase</keyword>
<dbReference type="InParanoid" id="E9EAV1"/>
<dbReference type="InterPro" id="IPR000719">
    <property type="entry name" value="Prot_kinase_dom"/>
</dbReference>
<feature type="region of interest" description="Disordered" evidence="1">
    <location>
        <begin position="262"/>
        <end position="365"/>
    </location>
</feature>
<proteinExistence type="predicted"/>
<feature type="domain" description="Protein kinase" evidence="2">
    <location>
        <begin position="19"/>
        <end position="357"/>
    </location>
</feature>
<dbReference type="OrthoDB" id="4916977at2759"/>
<keyword evidence="4" id="KW-1185">Reference proteome</keyword>
<dbReference type="EMBL" id="GL698535">
    <property type="protein sequence ID" value="EFY86985.1"/>
    <property type="molecule type" value="Genomic_DNA"/>
</dbReference>
<feature type="compositionally biased region" description="Low complexity" evidence="1">
    <location>
        <begin position="295"/>
        <end position="309"/>
    </location>
</feature>
<dbReference type="HOGENOM" id="CLU_758831_0_0_1"/>
<accession>E9EAV1</accession>
<keyword evidence="3" id="KW-0808">Transferase</keyword>
<dbReference type="Pfam" id="PF00069">
    <property type="entry name" value="Pkinase"/>
    <property type="match status" value="1"/>
</dbReference>
<evidence type="ECO:0000313" key="3">
    <source>
        <dbReference type="EMBL" id="EFY86985.1"/>
    </source>
</evidence>
<sequence>MPPEGSGDQTTSVNQVCIEFRFSKIPRSSNGLVFGCGKESGAVLPDIDGVSNEHFSVTFDSQHRLIVKDLDSLYGTRVTYNDGAGIHKQIQFKIIAVKHNVNSQAYKEKVKKCCLGSVGNASTEALLNLLNFLSLPDTRRQTGAHTPSTEPIYLRRVLGRGGEGPQSVSVLRQILSALTYLHGTSPRIVHRDIKPANILVREHTPHGITVVLGDIFRQEDSSVYFTPNTGEAAAMLGEELNGEPSTSQITLQATPRYLTPAMTWSTSGRHPGPHRSPLPNSSSQIVKGEQDGDKSLPSSARLSPSLYPSARTSLRRPVEGVALQGRSSKRQDRGSTSQLPGYSGAPLPDTEEVDETFPQAAPSQG</sequence>
<organism evidence="4">
    <name type="scientific">Metarhizium acridum (strain CQMa 102)</name>
    <dbReference type="NCBI Taxonomy" id="655827"/>
    <lineage>
        <taxon>Eukaryota</taxon>
        <taxon>Fungi</taxon>
        <taxon>Dikarya</taxon>
        <taxon>Ascomycota</taxon>
        <taxon>Pezizomycotina</taxon>
        <taxon>Sordariomycetes</taxon>
        <taxon>Hypocreomycetidae</taxon>
        <taxon>Hypocreales</taxon>
        <taxon>Clavicipitaceae</taxon>
        <taxon>Metarhizium</taxon>
    </lineage>
</organism>
<evidence type="ECO:0000259" key="2">
    <source>
        <dbReference type="PROSITE" id="PS50011"/>
    </source>
</evidence>
<dbReference type="Gene3D" id="2.60.200.20">
    <property type="match status" value="1"/>
</dbReference>
<dbReference type="PROSITE" id="PS50011">
    <property type="entry name" value="PROTEIN_KINASE_DOM"/>
    <property type="match status" value="1"/>
</dbReference>
<name>E9EAV1_METAQ</name>
<evidence type="ECO:0000313" key="4">
    <source>
        <dbReference type="Proteomes" id="UP000002499"/>
    </source>
</evidence>
<dbReference type="GO" id="GO:0004672">
    <property type="term" value="F:protein kinase activity"/>
    <property type="evidence" value="ECO:0007669"/>
    <property type="project" value="InterPro"/>
</dbReference>
<reference evidence="3 4" key="1">
    <citation type="journal article" date="2011" name="PLoS Genet.">
        <title>Genome sequencing and comparative transcriptomics of the model entomopathogenic fungi Metarhizium anisopliae and M. acridum.</title>
        <authorList>
            <person name="Gao Q."/>
            <person name="Jin K."/>
            <person name="Ying S.H."/>
            <person name="Zhang Y."/>
            <person name="Xiao G."/>
            <person name="Shang Y."/>
            <person name="Duan Z."/>
            <person name="Hu X."/>
            <person name="Xie X.Q."/>
            <person name="Zhou G."/>
            <person name="Peng G."/>
            <person name="Luo Z."/>
            <person name="Huang W."/>
            <person name="Wang B."/>
            <person name="Fang W."/>
            <person name="Wang S."/>
            <person name="Zhong Y."/>
            <person name="Ma L.J."/>
            <person name="St Leger R.J."/>
            <person name="Zhao G.P."/>
            <person name="Pei Y."/>
            <person name="Feng M.G."/>
            <person name="Xia Y."/>
            <person name="Wang C."/>
        </authorList>
    </citation>
    <scope>NUCLEOTIDE SEQUENCE [LARGE SCALE GENOMIC DNA]</scope>
    <source>
        <strain evidence="3 4">CQMa 102</strain>
    </source>
</reference>
<dbReference type="Proteomes" id="UP000002499">
    <property type="component" value="Unassembled WGS sequence"/>
</dbReference>
<dbReference type="InterPro" id="IPR008271">
    <property type="entry name" value="Ser/Thr_kinase_AS"/>
</dbReference>